<evidence type="ECO:0000313" key="2">
    <source>
        <dbReference type="EMBL" id="PRQ08143.1"/>
    </source>
</evidence>
<comment type="caution">
    <text evidence="2">The sequence shown here is derived from an EMBL/GenBank/DDBJ whole genome shotgun (WGS) entry which is preliminary data.</text>
</comment>
<name>A0A2S9YSS7_9BACT</name>
<accession>A0A2S9YSS7</accession>
<evidence type="ECO:0008006" key="4">
    <source>
        <dbReference type="Google" id="ProtNLM"/>
    </source>
</evidence>
<organism evidence="2 3">
    <name type="scientific">Enhygromyxa salina</name>
    <dbReference type="NCBI Taxonomy" id="215803"/>
    <lineage>
        <taxon>Bacteria</taxon>
        <taxon>Pseudomonadati</taxon>
        <taxon>Myxococcota</taxon>
        <taxon>Polyangia</taxon>
        <taxon>Nannocystales</taxon>
        <taxon>Nannocystaceae</taxon>
        <taxon>Enhygromyxa</taxon>
    </lineage>
</organism>
<feature type="compositionally biased region" description="Basic and acidic residues" evidence="1">
    <location>
        <begin position="204"/>
        <end position="213"/>
    </location>
</feature>
<sequence length="238" mass="25760">MDSHKHSWGALGGSVLAIACVPRVPATIVIPPPSKTAEVAEPGEPESTKVKPRKTGDDPGPPRIVRAEQLSASQLRLHFSEAIGPLGAVDPNDFRVSVLSVYINPRAGYSYAYYYDFGYRAYGQPLRFTGARVGTLELDLYFAPAVPQHYCRQLDNYSDYAPPGVRAETALFLHYAAGAIPIRDDAGTALQSFGTDWVAAGRGDSPETRRQIDEQQAPRAGQDLVRIECGPAIPPGPR</sequence>
<feature type="region of interest" description="Disordered" evidence="1">
    <location>
        <begin position="200"/>
        <end position="238"/>
    </location>
</feature>
<feature type="region of interest" description="Disordered" evidence="1">
    <location>
        <begin position="34"/>
        <end position="62"/>
    </location>
</feature>
<gene>
    <name evidence="2" type="ORF">ENSA7_21150</name>
</gene>
<dbReference type="AlphaFoldDB" id="A0A2S9YSS7"/>
<dbReference type="EMBL" id="PVNL01000044">
    <property type="protein sequence ID" value="PRQ08143.1"/>
    <property type="molecule type" value="Genomic_DNA"/>
</dbReference>
<evidence type="ECO:0000313" key="3">
    <source>
        <dbReference type="Proteomes" id="UP000238823"/>
    </source>
</evidence>
<protein>
    <recommendedName>
        <fullName evidence="4">Lipoprotein</fullName>
    </recommendedName>
</protein>
<dbReference type="RefSeq" id="WP_106089125.1">
    <property type="nucleotide sequence ID" value="NZ_PVNL01000044.1"/>
</dbReference>
<proteinExistence type="predicted"/>
<feature type="compositionally biased region" description="Basic and acidic residues" evidence="1">
    <location>
        <begin position="46"/>
        <end position="57"/>
    </location>
</feature>
<dbReference type="Proteomes" id="UP000238823">
    <property type="component" value="Unassembled WGS sequence"/>
</dbReference>
<dbReference type="PROSITE" id="PS51257">
    <property type="entry name" value="PROKAR_LIPOPROTEIN"/>
    <property type="match status" value="1"/>
</dbReference>
<dbReference type="OrthoDB" id="9838161at2"/>
<reference evidence="2 3" key="1">
    <citation type="submission" date="2018-03" db="EMBL/GenBank/DDBJ databases">
        <title>Draft Genome Sequences of the Obligatory Marine Myxobacteria Enhygromyxa salina SWB007.</title>
        <authorList>
            <person name="Poehlein A."/>
            <person name="Moghaddam J.A."/>
            <person name="Harms H."/>
            <person name="Alanjari M."/>
            <person name="Koenig G.M."/>
            <person name="Daniel R."/>
            <person name="Schaeberle T.F."/>
        </authorList>
    </citation>
    <scope>NUCLEOTIDE SEQUENCE [LARGE SCALE GENOMIC DNA]</scope>
    <source>
        <strain evidence="2 3">SWB007</strain>
    </source>
</reference>
<evidence type="ECO:0000256" key="1">
    <source>
        <dbReference type="SAM" id="MobiDB-lite"/>
    </source>
</evidence>